<comment type="caution">
    <text evidence="6">The sequence shown here is derived from an EMBL/GenBank/DDBJ whole genome shotgun (WGS) entry which is preliminary data.</text>
</comment>
<keyword evidence="7" id="KW-1185">Reference proteome</keyword>
<dbReference type="SUPFAM" id="SSF82199">
    <property type="entry name" value="SET domain"/>
    <property type="match status" value="1"/>
</dbReference>
<evidence type="ECO:0000256" key="2">
    <source>
        <dbReference type="ARBA" id="ARBA00022679"/>
    </source>
</evidence>
<dbReference type="GO" id="GO:0005634">
    <property type="term" value="C:nucleus"/>
    <property type="evidence" value="ECO:0007669"/>
    <property type="project" value="TreeGrafter"/>
</dbReference>
<feature type="domain" description="SET" evidence="5">
    <location>
        <begin position="33"/>
        <end position="81"/>
    </location>
</feature>
<evidence type="ECO:0000256" key="3">
    <source>
        <dbReference type="ARBA" id="ARBA00022691"/>
    </source>
</evidence>
<dbReference type="GO" id="GO:0008276">
    <property type="term" value="F:protein methyltransferase activity"/>
    <property type="evidence" value="ECO:0007669"/>
    <property type="project" value="UniProtKB-ARBA"/>
</dbReference>
<dbReference type="Pfam" id="PF00856">
    <property type="entry name" value="SET"/>
    <property type="match status" value="1"/>
</dbReference>
<dbReference type="Gene3D" id="2.170.270.10">
    <property type="entry name" value="SET domain"/>
    <property type="match status" value="1"/>
</dbReference>
<evidence type="ECO:0000256" key="1">
    <source>
        <dbReference type="ARBA" id="ARBA00022603"/>
    </source>
</evidence>
<protein>
    <recommendedName>
        <fullName evidence="5">SET domain-containing protein</fullName>
    </recommendedName>
</protein>
<proteinExistence type="predicted"/>
<keyword evidence="3" id="KW-0949">S-adenosyl-L-methionine</keyword>
<organism evidence="6 7">
    <name type="scientific">Microctonus aethiopoides</name>
    <dbReference type="NCBI Taxonomy" id="144406"/>
    <lineage>
        <taxon>Eukaryota</taxon>
        <taxon>Metazoa</taxon>
        <taxon>Ecdysozoa</taxon>
        <taxon>Arthropoda</taxon>
        <taxon>Hexapoda</taxon>
        <taxon>Insecta</taxon>
        <taxon>Pterygota</taxon>
        <taxon>Neoptera</taxon>
        <taxon>Endopterygota</taxon>
        <taxon>Hymenoptera</taxon>
        <taxon>Apocrita</taxon>
        <taxon>Ichneumonoidea</taxon>
        <taxon>Braconidae</taxon>
        <taxon>Euphorinae</taxon>
        <taxon>Microctonus</taxon>
    </lineage>
</organism>
<feature type="chain" id="PRO_5041386423" description="SET domain-containing protein" evidence="4">
    <location>
        <begin position="18"/>
        <end position="200"/>
    </location>
</feature>
<feature type="signal peptide" evidence="4">
    <location>
        <begin position="1"/>
        <end position="17"/>
    </location>
</feature>
<name>A0AA39F135_9HYME</name>
<dbReference type="GO" id="GO:0005737">
    <property type="term" value="C:cytoplasm"/>
    <property type="evidence" value="ECO:0007669"/>
    <property type="project" value="TreeGrafter"/>
</dbReference>
<dbReference type="PANTHER" id="PTHR46165">
    <property type="entry name" value="SET AND MYND DOMAIN-CONTAINING PROTEIN 4"/>
    <property type="match status" value="1"/>
</dbReference>
<dbReference type="InterPro" id="IPR046341">
    <property type="entry name" value="SET_dom_sf"/>
</dbReference>
<keyword evidence="2" id="KW-0808">Transferase</keyword>
<dbReference type="InterPro" id="IPR001214">
    <property type="entry name" value="SET_dom"/>
</dbReference>
<keyword evidence="4" id="KW-0732">Signal</keyword>
<reference evidence="6" key="2">
    <citation type="submission" date="2023-03" db="EMBL/GenBank/DDBJ databases">
        <authorList>
            <person name="Inwood S.N."/>
            <person name="Skelly J.G."/>
            <person name="Guhlin J."/>
            <person name="Harrop T.W.R."/>
            <person name="Goldson S.G."/>
            <person name="Dearden P.K."/>
        </authorList>
    </citation>
    <scope>NUCLEOTIDE SEQUENCE</scope>
    <source>
        <strain evidence="6">Irish</strain>
        <tissue evidence="6">Whole body</tissue>
    </source>
</reference>
<accession>A0AA39F135</accession>
<dbReference type="GO" id="GO:0008170">
    <property type="term" value="F:N-methyltransferase activity"/>
    <property type="evidence" value="ECO:0007669"/>
    <property type="project" value="UniProtKB-ARBA"/>
</dbReference>
<evidence type="ECO:0000259" key="5">
    <source>
        <dbReference type="Pfam" id="PF00856"/>
    </source>
</evidence>
<evidence type="ECO:0000256" key="4">
    <source>
        <dbReference type="SAM" id="SignalP"/>
    </source>
</evidence>
<dbReference type="PANTHER" id="PTHR46165:SF6">
    <property type="entry name" value="SET AND MYND DOMAIN-CONTAINING PROTEIN 4-LIKE PROTEIN"/>
    <property type="match status" value="1"/>
</dbReference>
<keyword evidence="1" id="KW-0489">Methyltransferase</keyword>
<evidence type="ECO:0000313" key="7">
    <source>
        <dbReference type="Proteomes" id="UP001168990"/>
    </source>
</evidence>
<dbReference type="GO" id="GO:0032259">
    <property type="term" value="P:methylation"/>
    <property type="evidence" value="ECO:0007669"/>
    <property type="project" value="UniProtKB-KW"/>
</dbReference>
<evidence type="ECO:0000313" key="6">
    <source>
        <dbReference type="EMBL" id="KAK0158908.1"/>
    </source>
</evidence>
<dbReference type="GO" id="GO:0042826">
    <property type="term" value="F:histone deacetylase binding"/>
    <property type="evidence" value="ECO:0007669"/>
    <property type="project" value="TreeGrafter"/>
</dbReference>
<dbReference type="AlphaFoldDB" id="A0AA39F135"/>
<dbReference type="GO" id="GO:0008757">
    <property type="term" value="F:S-adenosylmethionine-dependent methyltransferase activity"/>
    <property type="evidence" value="ECO:0007669"/>
    <property type="project" value="UniProtKB-ARBA"/>
</dbReference>
<sequence length="200" mass="23330">MIFMGALILRHLDLCVSNSTREFMKDENRDKIIRGTELFPFFSLFNNNCDPNVTVYHSGNVSAMITLQQIKQGEQIFISYQSPYWGKDSPRERKASLLNHFNFDCDCTACKNEWVAHSINSFPSRMIDLPLPIKKKLDYLQDKSYLGESLTSTNVIIKYLQRISLSMELMNLHQEDMEYPTKEMMELKLATMILYENCTL</sequence>
<dbReference type="EMBL" id="JAQQBS010001424">
    <property type="protein sequence ID" value="KAK0158908.1"/>
    <property type="molecule type" value="Genomic_DNA"/>
</dbReference>
<dbReference type="Proteomes" id="UP001168990">
    <property type="component" value="Unassembled WGS sequence"/>
</dbReference>
<gene>
    <name evidence="6" type="ORF">PV328_009846</name>
</gene>
<dbReference type="InterPro" id="IPR052097">
    <property type="entry name" value="SET-MYND_domain_protein"/>
</dbReference>
<reference evidence="6" key="1">
    <citation type="journal article" date="2023" name="bioRxiv">
        <title>Scaffold-level genome assemblies of two parasitoid biocontrol wasps reveal the parthenogenesis mechanism and an associated novel virus.</title>
        <authorList>
            <person name="Inwood S."/>
            <person name="Skelly J."/>
            <person name="Guhlin J."/>
            <person name="Harrop T."/>
            <person name="Goldson S."/>
            <person name="Dearden P."/>
        </authorList>
    </citation>
    <scope>NUCLEOTIDE SEQUENCE</scope>
    <source>
        <strain evidence="6">Irish</strain>
        <tissue evidence="6">Whole body</tissue>
    </source>
</reference>